<dbReference type="AlphaFoldDB" id="A0A2T0RI43"/>
<organism evidence="1 2">
    <name type="scientific">Pseudosporangium ferrugineum</name>
    <dbReference type="NCBI Taxonomy" id="439699"/>
    <lineage>
        <taxon>Bacteria</taxon>
        <taxon>Bacillati</taxon>
        <taxon>Actinomycetota</taxon>
        <taxon>Actinomycetes</taxon>
        <taxon>Micromonosporales</taxon>
        <taxon>Micromonosporaceae</taxon>
        <taxon>Pseudosporangium</taxon>
    </lineage>
</organism>
<dbReference type="OrthoDB" id="3360338at2"/>
<comment type="caution">
    <text evidence="1">The sequence shown here is derived from an EMBL/GenBank/DDBJ whole genome shotgun (WGS) entry which is preliminary data.</text>
</comment>
<evidence type="ECO:0000313" key="2">
    <source>
        <dbReference type="Proteomes" id="UP000239209"/>
    </source>
</evidence>
<keyword evidence="2" id="KW-1185">Reference proteome</keyword>
<gene>
    <name evidence="1" type="ORF">CLV70_12267</name>
</gene>
<name>A0A2T0RI43_9ACTN</name>
<dbReference type="RefSeq" id="WP_106130479.1">
    <property type="nucleotide sequence ID" value="NZ_PVZG01000022.1"/>
</dbReference>
<accession>A0A2T0RI43</accession>
<evidence type="ECO:0000313" key="1">
    <source>
        <dbReference type="EMBL" id="PRY20828.1"/>
    </source>
</evidence>
<proteinExistence type="predicted"/>
<protein>
    <submittedName>
        <fullName evidence="1">Uncharacterized protein</fullName>
    </submittedName>
</protein>
<dbReference type="EMBL" id="PVZG01000022">
    <property type="protein sequence ID" value="PRY20828.1"/>
    <property type="molecule type" value="Genomic_DNA"/>
</dbReference>
<dbReference type="Proteomes" id="UP000239209">
    <property type="component" value="Unassembled WGS sequence"/>
</dbReference>
<sequence length="230" mass="25582">MRWFRGGAGKRQVDHDPDRRQALLDEVRERFGVHVPQRFPEQARAVAELLTGDDGLAVAATILQQYADAAYADLVSQVRPGYPLDRRNYRPLWSAAGSQLRWQLFALPGGFHPYVQVAGAVAAVGGQARRIVRVTDPRPLLSHLFEVLDLLLDGWEFARVRVDTDAASLAVTLITAARDLNAELDDPPPLPPPVRELMRRNRTIDVYATTDNRIAGTFNPGKTMREALLA</sequence>
<reference evidence="1 2" key="1">
    <citation type="submission" date="2018-03" db="EMBL/GenBank/DDBJ databases">
        <title>Genomic Encyclopedia of Archaeal and Bacterial Type Strains, Phase II (KMG-II): from individual species to whole genera.</title>
        <authorList>
            <person name="Goeker M."/>
        </authorList>
    </citation>
    <scope>NUCLEOTIDE SEQUENCE [LARGE SCALE GENOMIC DNA]</scope>
    <source>
        <strain evidence="1 2">DSM 45348</strain>
    </source>
</reference>